<name>A0A5J9VE95_9POAL</name>
<evidence type="ECO:0000256" key="1">
    <source>
        <dbReference type="SAM" id="MobiDB-lite"/>
    </source>
</evidence>
<protein>
    <recommendedName>
        <fullName evidence="4">MBD domain-containing protein</fullName>
    </recommendedName>
</protein>
<feature type="non-terminal residue" evidence="2">
    <location>
        <position position="1"/>
    </location>
</feature>
<reference evidence="2 3" key="1">
    <citation type="journal article" date="2019" name="Sci. Rep.">
        <title>A high-quality genome of Eragrostis curvula grass provides insights into Poaceae evolution and supports new strategies to enhance forage quality.</title>
        <authorList>
            <person name="Carballo J."/>
            <person name="Santos B.A.C.M."/>
            <person name="Zappacosta D."/>
            <person name="Garbus I."/>
            <person name="Selva J.P."/>
            <person name="Gallo C.A."/>
            <person name="Diaz A."/>
            <person name="Albertini E."/>
            <person name="Caccamo M."/>
            <person name="Echenique V."/>
        </authorList>
    </citation>
    <scope>NUCLEOTIDE SEQUENCE [LARGE SCALE GENOMIC DNA]</scope>
    <source>
        <strain evidence="3">cv. Victoria</strain>
        <tissue evidence="2">Leaf</tissue>
    </source>
</reference>
<evidence type="ECO:0008006" key="4">
    <source>
        <dbReference type="Google" id="ProtNLM"/>
    </source>
</evidence>
<feature type="compositionally biased region" description="Polar residues" evidence="1">
    <location>
        <begin position="11"/>
        <end position="20"/>
    </location>
</feature>
<dbReference type="EMBL" id="RWGY01000009">
    <property type="protein sequence ID" value="TVU33998.1"/>
    <property type="molecule type" value="Genomic_DNA"/>
</dbReference>
<organism evidence="2 3">
    <name type="scientific">Eragrostis curvula</name>
    <name type="common">weeping love grass</name>
    <dbReference type="NCBI Taxonomy" id="38414"/>
    <lineage>
        <taxon>Eukaryota</taxon>
        <taxon>Viridiplantae</taxon>
        <taxon>Streptophyta</taxon>
        <taxon>Embryophyta</taxon>
        <taxon>Tracheophyta</taxon>
        <taxon>Spermatophyta</taxon>
        <taxon>Magnoliopsida</taxon>
        <taxon>Liliopsida</taxon>
        <taxon>Poales</taxon>
        <taxon>Poaceae</taxon>
        <taxon>PACMAD clade</taxon>
        <taxon>Chloridoideae</taxon>
        <taxon>Eragrostideae</taxon>
        <taxon>Eragrostidinae</taxon>
        <taxon>Eragrostis</taxon>
    </lineage>
</organism>
<comment type="caution">
    <text evidence="2">The sequence shown here is derived from an EMBL/GenBank/DDBJ whole genome shotgun (WGS) entry which is preliminary data.</text>
</comment>
<evidence type="ECO:0000313" key="3">
    <source>
        <dbReference type="Proteomes" id="UP000324897"/>
    </source>
</evidence>
<evidence type="ECO:0000313" key="2">
    <source>
        <dbReference type="EMBL" id="TVU33998.1"/>
    </source>
</evidence>
<feature type="region of interest" description="Disordered" evidence="1">
    <location>
        <begin position="1"/>
        <end position="20"/>
    </location>
</feature>
<gene>
    <name evidence="2" type="ORF">EJB05_15819</name>
</gene>
<keyword evidence="3" id="KW-1185">Reference proteome</keyword>
<dbReference type="OrthoDB" id="692433at2759"/>
<dbReference type="Gramene" id="TVU33998">
    <property type="protein sequence ID" value="TVU33998"/>
    <property type="gene ID" value="EJB05_15819"/>
</dbReference>
<proteinExistence type="predicted"/>
<sequence>MAPFDKAPDSSGDTEMTPSNLLVNEFNGGSGTEIVLASPILENKDAPRITRGEPLYVTPLRMIPYGAKDPIPFSEEELHRLREKKKMQEVLIPEWLETHKYYVKGDWKAFSGRRDTGQTDWRFEHRVYWKKFRSTKEVKAFLEAGHTDSTFYIQREEA</sequence>
<dbReference type="Proteomes" id="UP000324897">
    <property type="component" value="Unassembled WGS sequence"/>
</dbReference>
<accession>A0A5J9VE95</accession>
<dbReference type="AlphaFoldDB" id="A0A5J9VE95"/>